<evidence type="ECO:0000313" key="1">
    <source>
        <dbReference type="EMBL" id="VAW19545.1"/>
    </source>
</evidence>
<dbReference type="Pfam" id="PF11013">
    <property type="entry name" value="DUF2851"/>
    <property type="match status" value="1"/>
</dbReference>
<accession>A0A3B0TLJ5</accession>
<reference evidence="1" key="1">
    <citation type="submission" date="2018-06" db="EMBL/GenBank/DDBJ databases">
        <authorList>
            <person name="Zhirakovskaya E."/>
        </authorList>
    </citation>
    <scope>NUCLEOTIDE SEQUENCE</scope>
</reference>
<evidence type="ECO:0008006" key="2">
    <source>
        <dbReference type="Google" id="ProtNLM"/>
    </source>
</evidence>
<protein>
    <recommendedName>
        <fullName evidence="2">DUF2851 domain-containing protein</fullName>
    </recommendedName>
</protein>
<proteinExistence type="predicted"/>
<dbReference type="AlphaFoldDB" id="A0A3B0TLJ5"/>
<organism evidence="1">
    <name type="scientific">hydrothermal vent metagenome</name>
    <dbReference type="NCBI Taxonomy" id="652676"/>
    <lineage>
        <taxon>unclassified sequences</taxon>
        <taxon>metagenomes</taxon>
        <taxon>ecological metagenomes</taxon>
    </lineage>
</organism>
<name>A0A3B0TLJ5_9ZZZZ</name>
<sequence>MPEEFLQYIWENRLFTQSGLQTTDGEVIEIVDVGRRNIDSGPDFFNAKIKIGETLWAGNVEIHKIASDWGRHKHHDDKAYDNVILHVVEKYDAPVLRSNAEIIPAFEIRYAERLNENYQKLLSAKTWIACQQQFHKVDLLTFKIAYHRLMIERLEGKTQEIIQCLEENHHNWNETFYQFLAKFFGFKVNAAPFQLLAKSLPLSILSKHKDNLFQVEAFLFGNAGLLKEQLPGDDYYTSLRDEYSHLFNKYGLKAIESHLWRFMRLRPVNFPTVRIAQFAALINSSELLFSKIIEVESIAGLKTLFDVTASTYWDTHYRFNKLSKGRIKRIGGSSVDSIIINTVVPFLFVFGEIQDKHYLKDRALGFLEELPPEKNSIIKKWGSLGITVRSAYDTQALLQLKNVYCETKKCLNCQIGNKLIKVTE</sequence>
<gene>
    <name evidence="1" type="ORF">MNBD_BACTEROID01-2556</name>
</gene>
<dbReference type="EMBL" id="UOEP01000100">
    <property type="protein sequence ID" value="VAW19545.1"/>
    <property type="molecule type" value="Genomic_DNA"/>
</dbReference>
<dbReference type="InterPro" id="IPR021272">
    <property type="entry name" value="DUF2851"/>
</dbReference>